<sequence>MATEEHSALQQLLDKEAIRECLMRYSRGMDRRDRAILATAYWPEAIDNHLSFSGPVSDFFDFSLALTADMRTHHMLGNILVEFASPSAAHAETYYIAAHERTVVTGREDFIIHGRYLDRFEKRGEEWRIIERTLTCDMYSMRPSTADWVNGPYAKIKTQGGSVPEDPLYWVFADKP</sequence>
<keyword evidence="3" id="KW-1185">Reference proteome</keyword>
<reference evidence="3" key="1">
    <citation type="submission" date="2019-12" db="EMBL/GenBank/DDBJ databases">
        <title>Complete genome of Terracaulis silvestris 0127_4.</title>
        <authorList>
            <person name="Vieira S."/>
            <person name="Riedel T."/>
            <person name="Sproer C."/>
            <person name="Pascual J."/>
            <person name="Boedeker C."/>
            <person name="Overmann J."/>
        </authorList>
    </citation>
    <scope>NUCLEOTIDE SEQUENCE [LARGE SCALE GENOMIC DNA]</scope>
    <source>
        <strain evidence="3">0127_4</strain>
    </source>
</reference>
<accession>A0A6I6MHA2</accession>
<dbReference type="Pfam" id="PF13577">
    <property type="entry name" value="SnoaL_4"/>
    <property type="match status" value="1"/>
</dbReference>
<dbReference type="KEGG" id="tsv:DSM104635_00582"/>
<dbReference type="InterPro" id="IPR032710">
    <property type="entry name" value="NTF2-like_dom_sf"/>
</dbReference>
<dbReference type="InterPro" id="IPR037401">
    <property type="entry name" value="SnoaL-like"/>
</dbReference>
<dbReference type="Gene3D" id="3.10.450.50">
    <property type="match status" value="1"/>
</dbReference>
<feature type="domain" description="SnoaL-like" evidence="1">
    <location>
        <begin position="10"/>
        <end position="133"/>
    </location>
</feature>
<gene>
    <name evidence="2" type="ORF">DSM104635_00582</name>
</gene>
<dbReference type="EMBL" id="CP047045">
    <property type="protein sequence ID" value="QGZ93769.1"/>
    <property type="molecule type" value="Genomic_DNA"/>
</dbReference>
<evidence type="ECO:0000259" key="1">
    <source>
        <dbReference type="Pfam" id="PF13577"/>
    </source>
</evidence>
<protein>
    <recommendedName>
        <fullName evidence="1">SnoaL-like domain-containing protein</fullName>
    </recommendedName>
</protein>
<organism evidence="2 3">
    <name type="scientific">Terricaulis silvestris</name>
    <dbReference type="NCBI Taxonomy" id="2686094"/>
    <lineage>
        <taxon>Bacteria</taxon>
        <taxon>Pseudomonadati</taxon>
        <taxon>Pseudomonadota</taxon>
        <taxon>Alphaproteobacteria</taxon>
        <taxon>Caulobacterales</taxon>
        <taxon>Caulobacteraceae</taxon>
        <taxon>Terricaulis</taxon>
    </lineage>
</organism>
<dbReference type="AlphaFoldDB" id="A0A6I6MHA2"/>
<dbReference type="SUPFAM" id="SSF54427">
    <property type="entry name" value="NTF2-like"/>
    <property type="match status" value="1"/>
</dbReference>
<proteinExistence type="predicted"/>
<name>A0A6I6MHA2_9CAUL</name>
<dbReference type="CDD" id="cd00531">
    <property type="entry name" value="NTF2_like"/>
    <property type="match status" value="1"/>
</dbReference>
<dbReference type="Proteomes" id="UP000431269">
    <property type="component" value="Chromosome"/>
</dbReference>
<dbReference type="RefSeq" id="WP_158764762.1">
    <property type="nucleotide sequence ID" value="NZ_CP047045.1"/>
</dbReference>
<evidence type="ECO:0000313" key="2">
    <source>
        <dbReference type="EMBL" id="QGZ93769.1"/>
    </source>
</evidence>
<evidence type="ECO:0000313" key="3">
    <source>
        <dbReference type="Proteomes" id="UP000431269"/>
    </source>
</evidence>